<gene>
    <name evidence="1" type="ORF">L2W38_10815</name>
</gene>
<protein>
    <submittedName>
        <fullName evidence="1">Uncharacterized protein</fullName>
    </submittedName>
</protein>
<organism evidence="1 2">
    <name type="scientific">Dethiosulfovibrio marinus</name>
    <dbReference type="NCBI Taxonomy" id="133532"/>
    <lineage>
        <taxon>Bacteria</taxon>
        <taxon>Thermotogati</taxon>
        <taxon>Synergistota</taxon>
        <taxon>Synergistia</taxon>
        <taxon>Synergistales</taxon>
        <taxon>Dethiosulfovibrionaceae</taxon>
        <taxon>Dethiosulfovibrio</taxon>
    </lineage>
</organism>
<keyword evidence="2" id="KW-1185">Reference proteome</keyword>
<evidence type="ECO:0000313" key="1">
    <source>
        <dbReference type="EMBL" id="MCF4143304.1"/>
    </source>
</evidence>
<sequence>MVASLCNRLYNALECKNFLEVACMWEKDSCGNWYMDGSKVFSACRSVDSLVWDKDESGRWVRVPSSQEVPVTL</sequence>
<reference evidence="1 2" key="1">
    <citation type="submission" date="2022-01" db="EMBL/GenBank/DDBJ databases">
        <title>Dethiosulfovibrio faecalis sp. nov., a novel proteolytic, non-sulfur-reducing bacterium isolated from a marine aquaculture solid waste bioreactor.</title>
        <authorList>
            <person name="Grabowski S."/>
            <person name="Apolinario E."/>
            <person name="Schneider N."/>
            <person name="Marshall C.W."/>
            <person name="Sowers K.R."/>
        </authorList>
    </citation>
    <scope>NUCLEOTIDE SEQUENCE [LARGE SCALE GENOMIC DNA]</scope>
    <source>
        <strain evidence="1 2">DSM 12537</strain>
    </source>
</reference>
<name>A0ABS9ERH8_9BACT</name>
<evidence type="ECO:0000313" key="2">
    <source>
        <dbReference type="Proteomes" id="UP001200430"/>
    </source>
</evidence>
<accession>A0ABS9ERH8</accession>
<dbReference type="Proteomes" id="UP001200430">
    <property type="component" value="Unassembled WGS sequence"/>
</dbReference>
<dbReference type="RefSeq" id="WP_236100006.1">
    <property type="nucleotide sequence ID" value="NZ_JAKGUD010000013.1"/>
</dbReference>
<comment type="caution">
    <text evidence="1">The sequence shown here is derived from an EMBL/GenBank/DDBJ whole genome shotgun (WGS) entry which is preliminary data.</text>
</comment>
<dbReference type="EMBL" id="JAKGUD010000013">
    <property type="protein sequence ID" value="MCF4143304.1"/>
    <property type="molecule type" value="Genomic_DNA"/>
</dbReference>
<proteinExistence type="predicted"/>